<keyword evidence="1" id="KW-0812">Transmembrane</keyword>
<proteinExistence type="predicted"/>
<name>A0A0C2MJZ0_THEKT</name>
<dbReference type="EMBL" id="JWZT01004123">
    <property type="protein sequence ID" value="KII64700.1"/>
    <property type="molecule type" value="Genomic_DNA"/>
</dbReference>
<reference evidence="2 3" key="1">
    <citation type="journal article" date="2014" name="Genome Biol. Evol.">
        <title>The genome of the myxosporean Thelohanellus kitauei shows adaptations to nutrient acquisition within its fish host.</title>
        <authorList>
            <person name="Yang Y."/>
            <person name="Xiong J."/>
            <person name="Zhou Z."/>
            <person name="Huo F."/>
            <person name="Miao W."/>
            <person name="Ran C."/>
            <person name="Liu Y."/>
            <person name="Zhang J."/>
            <person name="Feng J."/>
            <person name="Wang M."/>
            <person name="Wang M."/>
            <person name="Wang L."/>
            <person name="Yao B."/>
        </authorList>
    </citation>
    <scope>NUCLEOTIDE SEQUENCE [LARGE SCALE GENOMIC DNA]</scope>
    <source>
        <strain evidence="2">Wuqing</strain>
    </source>
</reference>
<gene>
    <name evidence="2" type="ORF">RF11_05490</name>
</gene>
<dbReference type="Proteomes" id="UP000031668">
    <property type="component" value="Unassembled WGS sequence"/>
</dbReference>
<evidence type="ECO:0000313" key="3">
    <source>
        <dbReference type="Proteomes" id="UP000031668"/>
    </source>
</evidence>
<accession>A0A0C2MJZ0</accession>
<keyword evidence="3" id="KW-1185">Reference proteome</keyword>
<dbReference type="AlphaFoldDB" id="A0A0C2MJZ0"/>
<feature type="transmembrane region" description="Helical" evidence="1">
    <location>
        <begin position="59"/>
        <end position="84"/>
    </location>
</feature>
<comment type="caution">
    <text evidence="2">The sequence shown here is derived from an EMBL/GenBank/DDBJ whole genome shotgun (WGS) entry which is preliminary data.</text>
</comment>
<evidence type="ECO:0000256" key="1">
    <source>
        <dbReference type="SAM" id="Phobius"/>
    </source>
</evidence>
<organism evidence="2 3">
    <name type="scientific">Thelohanellus kitauei</name>
    <name type="common">Myxosporean</name>
    <dbReference type="NCBI Taxonomy" id="669202"/>
    <lineage>
        <taxon>Eukaryota</taxon>
        <taxon>Metazoa</taxon>
        <taxon>Cnidaria</taxon>
        <taxon>Myxozoa</taxon>
        <taxon>Myxosporea</taxon>
        <taxon>Bivalvulida</taxon>
        <taxon>Platysporina</taxon>
        <taxon>Myxobolidae</taxon>
        <taxon>Thelohanellus</taxon>
    </lineage>
</organism>
<keyword evidence="1" id="KW-0472">Membrane</keyword>
<keyword evidence="1" id="KW-1133">Transmembrane helix</keyword>
<protein>
    <submittedName>
        <fullName evidence="2">Uncharacterized protein</fullName>
    </submittedName>
</protein>
<sequence>MANSTRYVNKLNQSSLNVSISTTTLIPSQNTFENISEVAGSNPVSGFEEILKYIKNLDVYAQITIIAITTVIVLIIIIIIIICCKSSGRSETRKKKKDDLIDLKKNQILGFTPKEMDYPNYLELNYSTHIGHLKIGDHFKFPFLRMRMAFVPSTCILTLVINDCQNLNVFKTLRLMITIVDLKYESSNFDNVEIPTINDTFFIKINQYYKYLNKRICIKVNFKHVFENKTNPTCLTQHFDIFFLSKKIAFHNMRNY</sequence>
<evidence type="ECO:0000313" key="2">
    <source>
        <dbReference type="EMBL" id="KII64700.1"/>
    </source>
</evidence>